<dbReference type="EC" id="2.7.11.1" evidence="1"/>
<dbReference type="AlphaFoldDB" id="A0A9D4PZP6"/>
<evidence type="ECO:0000256" key="9">
    <source>
        <dbReference type="ARBA" id="ARBA00047899"/>
    </source>
</evidence>
<dbReference type="PANTHER" id="PTHR24356">
    <property type="entry name" value="SERINE/THREONINE-PROTEIN KINASE"/>
    <property type="match status" value="1"/>
</dbReference>
<dbReference type="GO" id="GO:0005634">
    <property type="term" value="C:nucleus"/>
    <property type="evidence" value="ECO:0007669"/>
    <property type="project" value="TreeGrafter"/>
</dbReference>
<dbReference type="InterPro" id="IPR008271">
    <property type="entry name" value="Ser/Thr_kinase_AS"/>
</dbReference>
<dbReference type="PROSITE" id="PS00108">
    <property type="entry name" value="PROTEIN_KINASE_ST"/>
    <property type="match status" value="1"/>
</dbReference>
<organism evidence="14 15">
    <name type="scientific">Rhipicephalus sanguineus</name>
    <name type="common">Brown dog tick</name>
    <name type="synonym">Ixodes sanguineus</name>
    <dbReference type="NCBI Taxonomy" id="34632"/>
    <lineage>
        <taxon>Eukaryota</taxon>
        <taxon>Metazoa</taxon>
        <taxon>Ecdysozoa</taxon>
        <taxon>Arthropoda</taxon>
        <taxon>Chelicerata</taxon>
        <taxon>Arachnida</taxon>
        <taxon>Acari</taxon>
        <taxon>Parasitiformes</taxon>
        <taxon>Ixodida</taxon>
        <taxon>Ixodoidea</taxon>
        <taxon>Ixodidae</taxon>
        <taxon>Rhipicephalinae</taxon>
        <taxon>Rhipicephalus</taxon>
        <taxon>Rhipicephalus</taxon>
    </lineage>
</organism>
<dbReference type="PANTHER" id="PTHR24356:SF1">
    <property type="entry name" value="SERINE_THREONINE-PROTEIN KINASE GREATWALL"/>
    <property type="match status" value="1"/>
</dbReference>
<sequence length="655" mass="73942">MNPPKPLPFSTYIPRMRDFKNLKMLGAGGFGAVYLANYRPANFVATVKLVNMDRFSRHKQAAMDKVVASVIRNPFLVKYYCCFCVKAYVTIMEYIAGLDLMRVVTKEEYLEIDSVRIVMAQLILALEHMHLRGFLHRDIKVSNMLILPGGRVKVIDFDTTKVCNGHFTKRFLRGYFRRTPFEFHDGESAGTIPYMAPEILKRRPYGRAADWWSAGIVFYKLMTGRVPFRGKSKQLLRERIITSPLKWPRADEHPHSATTPAKDMTYRMLKKNPVERLASRNYSDLKTHPFFDQFNWKMLFLKTELCDIPSIAELMNSDAEKDRKTGDPEDKRKHQQIEEMTDVSAESQKPLLCYASPSFKKLMLKLKASKNPFKVSESFMETSGQSSSAVDYQGNSPVSMSKSAALSSVEGKDSATAEKVDLMLYRRKKFFKFWGFGFSLRRVQGEEASFTYVDAVTKGSPADMSKVLPLDFVLYVNGITVTDVPLPRVKKMISSAGDQMVLSVMSSSPYRLLTSRRDMLSIMRGVPLESAVVKATALTCIGAMPYGISILDVDVVDDKLKQSAKCFVLLYADVVTSNNKMLFPGDVLSEIDGTSVDGMSRHQVDHLLSAGKPEVTLSVIPLSPMRKKRFLLSRLRETNLTDMNVPSKSTAADID</sequence>
<dbReference type="GO" id="GO:0035556">
    <property type="term" value="P:intracellular signal transduction"/>
    <property type="evidence" value="ECO:0007669"/>
    <property type="project" value="TreeGrafter"/>
</dbReference>
<keyword evidence="5" id="KW-0547">Nucleotide-binding</keyword>
<evidence type="ECO:0000256" key="3">
    <source>
        <dbReference type="ARBA" id="ARBA00022527"/>
    </source>
</evidence>
<dbReference type="Gene3D" id="3.30.200.20">
    <property type="entry name" value="Phosphorylase Kinase, domain 1"/>
    <property type="match status" value="1"/>
</dbReference>
<feature type="domain" description="Protein kinase" evidence="12">
    <location>
        <begin position="19"/>
        <end position="291"/>
    </location>
</feature>
<feature type="compositionally biased region" description="Basic and acidic residues" evidence="11">
    <location>
        <begin position="318"/>
        <end position="337"/>
    </location>
</feature>
<evidence type="ECO:0000256" key="8">
    <source>
        <dbReference type="ARBA" id="ARBA00033099"/>
    </source>
</evidence>
<accession>A0A9D4PZP6</accession>
<evidence type="ECO:0000256" key="4">
    <source>
        <dbReference type="ARBA" id="ARBA00022679"/>
    </source>
</evidence>
<dbReference type="InterPro" id="IPR000719">
    <property type="entry name" value="Prot_kinase_dom"/>
</dbReference>
<keyword evidence="3" id="KW-0723">Serine/threonine-protein kinase</keyword>
<proteinExistence type="predicted"/>
<reference evidence="14" key="2">
    <citation type="submission" date="2021-09" db="EMBL/GenBank/DDBJ databases">
        <authorList>
            <person name="Jia N."/>
            <person name="Wang J."/>
            <person name="Shi W."/>
            <person name="Du L."/>
            <person name="Sun Y."/>
            <person name="Zhan W."/>
            <person name="Jiang J."/>
            <person name="Wang Q."/>
            <person name="Zhang B."/>
            <person name="Ji P."/>
            <person name="Sakyi L.B."/>
            <person name="Cui X."/>
            <person name="Yuan T."/>
            <person name="Jiang B."/>
            <person name="Yang W."/>
            <person name="Lam T.T.-Y."/>
            <person name="Chang Q."/>
            <person name="Ding S."/>
            <person name="Wang X."/>
            <person name="Zhu J."/>
            <person name="Ruan X."/>
            <person name="Zhao L."/>
            <person name="Wei J."/>
            <person name="Que T."/>
            <person name="Du C."/>
            <person name="Cheng J."/>
            <person name="Dai P."/>
            <person name="Han X."/>
            <person name="Huang E."/>
            <person name="Gao Y."/>
            <person name="Liu J."/>
            <person name="Shao H."/>
            <person name="Ye R."/>
            <person name="Li L."/>
            <person name="Wei W."/>
            <person name="Wang X."/>
            <person name="Wang C."/>
            <person name="Huo Q."/>
            <person name="Li W."/>
            <person name="Guo W."/>
            <person name="Chen H."/>
            <person name="Chen S."/>
            <person name="Zhou L."/>
            <person name="Zhou L."/>
            <person name="Ni X."/>
            <person name="Tian J."/>
            <person name="Zhou Y."/>
            <person name="Sheng Y."/>
            <person name="Liu T."/>
            <person name="Pan Y."/>
            <person name="Xia L."/>
            <person name="Li J."/>
            <person name="Zhao F."/>
            <person name="Cao W."/>
        </authorList>
    </citation>
    <scope>NUCLEOTIDE SEQUENCE</scope>
    <source>
        <strain evidence="14">Rsan-2018</strain>
        <tissue evidence="14">Larvae</tissue>
    </source>
</reference>
<evidence type="ECO:0000256" key="7">
    <source>
        <dbReference type="ARBA" id="ARBA00022840"/>
    </source>
</evidence>
<keyword evidence="4" id="KW-0808">Transferase</keyword>
<evidence type="ECO:0000256" key="6">
    <source>
        <dbReference type="ARBA" id="ARBA00022777"/>
    </source>
</evidence>
<dbReference type="SUPFAM" id="SSF56112">
    <property type="entry name" value="Protein kinase-like (PK-like)"/>
    <property type="match status" value="1"/>
</dbReference>
<evidence type="ECO:0000259" key="12">
    <source>
        <dbReference type="PROSITE" id="PS50011"/>
    </source>
</evidence>
<evidence type="ECO:0000256" key="11">
    <source>
        <dbReference type="SAM" id="MobiDB-lite"/>
    </source>
</evidence>
<dbReference type="FunFam" id="3.30.200.20:FF:001780">
    <property type="entry name" value="Serine/threonine protein kinase, putative"/>
    <property type="match status" value="1"/>
</dbReference>
<dbReference type="SMART" id="SM00228">
    <property type="entry name" value="PDZ"/>
    <property type="match status" value="2"/>
</dbReference>
<dbReference type="FunFam" id="1.10.510.10:FF:001549">
    <property type="entry name" value="Serine/threonine protein kinase, putative"/>
    <property type="match status" value="1"/>
</dbReference>
<dbReference type="GO" id="GO:0005524">
    <property type="term" value="F:ATP binding"/>
    <property type="evidence" value="ECO:0007669"/>
    <property type="project" value="UniProtKB-KW"/>
</dbReference>
<dbReference type="PROSITE" id="PS50106">
    <property type="entry name" value="PDZ"/>
    <property type="match status" value="1"/>
</dbReference>
<dbReference type="VEuPathDB" id="VectorBase:RSAN_046097"/>
<feature type="domain" description="PDZ" evidence="13">
    <location>
        <begin position="421"/>
        <end position="508"/>
    </location>
</feature>
<reference evidence="14" key="1">
    <citation type="journal article" date="2020" name="Cell">
        <title>Large-Scale Comparative Analyses of Tick Genomes Elucidate Their Genetic Diversity and Vector Capacities.</title>
        <authorList>
            <consortium name="Tick Genome and Microbiome Consortium (TIGMIC)"/>
            <person name="Jia N."/>
            <person name="Wang J."/>
            <person name="Shi W."/>
            <person name="Du L."/>
            <person name="Sun Y."/>
            <person name="Zhan W."/>
            <person name="Jiang J.F."/>
            <person name="Wang Q."/>
            <person name="Zhang B."/>
            <person name="Ji P."/>
            <person name="Bell-Sakyi L."/>
            <person name="Cui X.M."/>
            <person name="Yuan T.T."/>
            <person name="Jiang B.G."/>
            <person name="Yang W.F."/>
            <person name="Lam T.T."/>
            <person name="Chang Q.C."/>
            <person name="Ding S.J."/>
            <person name="Wang X.J."/>
            <person name="Zhu J.G."/>
            <person name="Ruan X.D."/>
            <person name="Zhao L."/>
            <person name="Wei J.T."/>
            <person name="Ye R.Z."/>
            <person name="Que T.C."/>
            <person name="Du C.H."/>
            <person name="Zhou Y.H."/>
            <person name="Cheng J.X."/>
            <person name="Dai P.F."/>
            <person name="Guo W.B."/>
            <person name="Han X.H."/>
            <person name="Huang E.J."/>
            <person name="Li L.F."/>
            <person name="Wei W."/>
            <person name="Gao Y.C."/>
            <person name="Liu J.Z."/>
            <person name="Shao H.Z."/>
            <person name="Wang X."/>
            <person name="Wang C.C."/>
            <person name="Yang T.C."/>
            <person name="Huo Q.B."/>
            <person name="Li W."/>
            <person name="Chen H.Y."/>
            <person name="Chen S.E."/>
            <person name="Zhou L.G."/>
            <person name="Ni X.B."/>
            <person name="Tian J.H."/>
            <person name="Sheng Y."/>
            <person name="Liu T."/>
            <person name="Pan Y.S."/>
            <person name="Xia L.Y."/>
            <person name="Li J."/>
            <person name="Zhao F."/>
            <person name="Cao W.C."/>
        </authorList>
    </citation>
    <scope>NUCLEOTIDE SEQUENCE</scope>
    <source>
        <strain evidence="14">Rsan-2018</strain>
    </source>
</reference>
<dbReference type="Proteomes" id="UP000821837">
    <property type="component" value="Chromosome 3"/>
</dbReference>
<name>A0A9D4PZP6_RHISA</name>
<dbReference type="InterPro" id="IPR001478">
    <property type="entry name" value="PDZ"/>
</dbReference>
<feature type="region of interest" description="Disordered" evidence="11">
    <location>
        <begin position="317"/>
        <end position="342"/>
    </location>
</feature>
<evidence type="ECO:0000313" key="14">
    <source>
        <dbReference type="EMBL" id="KAH7961719.1"/>
    </source>
</evidence>
<dbReference type="PROSITE" id="PS50011">
    <property type="entry name" value="PROTEIN_KINASE_DOM"/>
    <property type="match status" value="1"/>
</dbReference>
<dbReference type="Pfam" id="PF00069">
    <property type="entry name" value="Pkinase"/>
    <property type="match status" value="1"/>
</dbReference>
<evidence type="ECO:0000256" key="10">
    <source>
        <dbReference type="ARBA" id="ARBA00048679"/>
    </source>
</evidence>
<dbReference type="InterPro" id="IPR036034">
    <property type="entry name" value="PDZ_sf"/>
</dbReference>
<comment type="catalytic activity">
    <reaction evidence="9">
        <text>L-threonyl-[protein] + ATP = O-phospho-L-threonyl-[protein] + ADP + H(+)</text>
        <dbReference type="Rhea" id="RHEA:46608"/>
        <dbReference type="Rhea" id="RHEA-COMP:11060"/>
        <dbReference type="Rhea" id="RHEA-COMP:11605"/>
        <dbReference type="ChEBI" id="CHEBI:15378"/>
        <dbReference type="ChEBI" id="CHEBI:30013"/>
        <dbReference type="ChEBI" id="CHEBI:30616"/>
        <dbReference type="ChEBI" id="CHEBI:61977"/>
        <dbReference type="ChEBI" id="CHEBI:456216"/>
        <dbReference type="EC" id="2.7.11.1"/>
    </reaction>
</comment>
<keyword evidence="15" id="KW-1185">Reference proteome</keyword>
<dbReference type="Gene3D" id="1.10.510.10">
    <property type="entry name" value="Transferase(Phosphotransferase) domain 1"/>
    <property type="match status" value="1"/>
</dbReference>
<dbReference type="SUPFAM" id="SSF50156">
    <property type="entry name" value="PDZ domain-like"/>
    <property type="match status" value="2"/>
</dbReference>
<dbReference type="EMBL" id="JABSTV010001249">
    <property type="protein sequence ID" value="KAH7961719.1"/>
    <property type="molecule type" value="Genomic_DNA"/>
</dbReference>
<keyword evidence="6" id="KW-0418">Kinase</keyword>
<keyword evidence="7" id="KW-0067">ATP-binding</keyword>
<gene>
    <name evidence="14" type="ORF">HPB52_011577</name>
</gene>
<evidence type="ECO:0000259" key="13">
    <source>
        <dbReference type="PROSITE" id="PS50106"/>
    </source>
</evidence>
<evidence type="ECO:0000313" key="15">
    <source>
        <dbReference type="Proteomes" id="UP000821837"/>
    </source>
</evidence>
<evidence type="ECO:0000256" key="1">
    <source>
        <dbReference type="ARBA" id="ARBA00012513"/>
    </source>
</evidence>
<dbReference type="Gene3D" id="2.30.42.10">
    <property type="match status" value="2"/>
</dbReference>
<evidence type="ECO:0000256" key="5">
    <source>
        <dbReference type="ARBA" id="ARBA00022741"/>
    </source>
</evidence>
<comment type="catalytic activity">
    <reaction evidence="10">
        <text>L-seryl-[protein] + ATP = O-phospho-L-seryl-[protein] + ADP + H(+)</text>
        <dbReference type="Rhea" id="RHEA:17989"/>
        <dbReference type="Rhea" id="RHEA-COMP:9863"/>
        <dbReference type="Rhea" id="RHEA-COMP:11604"/>
        <dbReference type="ChEBI" id="CHEBI:15378"/>
        <dbReference type="ChEBI" id="CHEBI:29999"/>
        <dbReference type="ChEBI" id="CHEBI:30616"/>
        <dbReference type="ChEBI" id="CHEBI:83421"/>
        <dbReference type="ChEBI" id="CHEBI:456216"/>
        <dbReference type="EC" id="2.7.11.1"/>
    </reaction>
</comment>
<dbReference type="SMART" id="SM00220">
    <property type="entry name" value="S_TKc"/>
    <property type="match status" value="1"/>
</dbReference>
<comment type="caution">
    <text evidence="14">The sequence shown here is derived from an EMBL/GenBank/DDBJ whole genome shotgun (WGS) entry which is preliminary data.</text>
</comment>
<dbReference type="InterPro" id="IPR050236">
    <property type="entry name" value="Ser_Thr_kinase_AGC"/>
</dbReference>
<evidence type="ECO:0000256" key="2">
    <source>
        <dbReference type="ARBA" id="ARBA00022148"/>
    </source>
</evidence>
<dbReference type="GO" id="GO:0004674">
    <property type="term" value="F:protein serine/threonine kinase activity"/>
    <property type="evidence" value="ECO:0007669"/>
    <property type="project" value="UniProtKB-KW"/>
</dbReference>
<dbReference type="InterPro" id="IPR011009">
    <property type="entry name" value="Kinase-like_dom_sf"/>
</dbReference>
<protein>
    <recommendedName>
        <fullName evidence="2">Serine/threonine-protein kinase greatwall</fullName>
        <ecNumber evidence="1">2.7.11.1</ecNumber>
    </recommendedName>
    <alternativeName>
        <fullName evidence="8">Microtubule-associated serine/threonine-protein kinase-like</fullName>
    </alternativeName>
</protein>